<feature type="domain" description="Glycine-rich" evidence="2">
    <location>
        <begin position="725"/>
        <end position="892"/>
    </location>
</feature>
<reference evidence="3" key="2">
    <citation type="journal article" date="2021" name="PeerJ">
        <title>Extensive microbial diversity within the chicken gut microbiome revealed by metagenomics and culture.</title>
        <authorList>
            <person name="Gilroy R."/>
            <person name="Ravi A."/>
            <person name="Getino M."/>
            <person name="Pursley I."/>
            <person name="Horton D.L."/>
            <person name="Alikhan N.F."/>
            <person name="Baker D."/>
            <person name="Gharbi K."/>
            <person name="Hall N."/>
            <person name="Watson M."/>
            <person name="Adriaenssens E.M."/>
            <person name="Foster-Nyarko E."/>
            <person name="Jarju S."/>
            <person name="Secka A."/>
            <person name="Antonio M."/>
            <person name="Oren A."/>
            <person name="Chaudhuri R.R."/>
            <person name="La Ragione R."/>
            <person name="Hildebrand F."/>
            <person name="Pallen M.J."/>
        </authorList>
    </citation>
    <scope>NUCLEOTIDE SEQUENCE</scope>
    <source>
        <strain evidence="3">CHK152-2994</strain>
    </source>
</reference>
<evidence type="ECO:0000313" key="4">
    <source>
        <dbReference type="Proteomes" id="UP000824139"/>
    </source>
</evidence>
<organism evidence="3 4">
    <name type="scientific">Candidatus Scatenecus faecavium</name>
    <dbReference type="NCBI Taxonomy" id="2840915"/>
    <lineage>
        <taxon>Bacteria</taxon>
        <taxon>Candidatus Scatenecus</taxon>
    </lineage>
</organism>
<feature type="region of interest" description="Disordered" evidence="1">
    <location>
        <begin position="646"/>
        <end position="689"/>
    </location>
</feature>
<reference evidence="3" key="1">
    <citation type="submission" date="2020-10" db="EMBL/GenBank/DDBJ databases">
        <authorList>
            <person name="Gilroy R."/>
        </authorList>
    </citation>
    <scope>NUCLEOTIDE SEQUENCE</scope>
    <source>
        <strain evidence="3">CHK152-2994</strain>
    </source>
</reference>
<name>A0A9D1K4Q5_9BACT</name>
<gene>
    <name evidence="3" type="ORF">IAD41_07145</name>
</gene>
<dbReference type="Proteomes" id="UP000824139">
    <property type="component" value="Unassembled WGS sequence"/>
</dbReference>
<accession>A0A9D1K4Q5</accession>
<proteinExistence type="predicted"/>
<evidence type="ECO:0000313" key="3">
    <source>
        <dbReference type="EMBL" id="HIS83363.1"/>
    </source>
</evidence>
<dbReference type="InterPro" id="IPR049304">
    <property type="entry name" value="Gly_rich_dom"/>
</dbReference>
<dbReference type="Pfam" id="PF21722">
    <property type="entry name" value="Gly_rich_2"/>
    <property type="match status" value="1"/>
</dbReference>
<dbReference type="AlphaFoldDB" id="A0A9D1K4Q5"/>
<evidence type="ECO:0000256" key="1">
    <source>
        <dbReference type="SAM" id="MobiDB-lite"/>
    </source>
</evidence>
<dbReference type="InterPro" id="IPR012902">
    <property type="entry name" value="N_methyl_site"/>
</dbReference>
<protein>
    <recommendedName>
        <fullName evidence="2">Glycine-rich domain-containing protein</fullName>
    </recommendedName>
</protein>
<comment type="caution">
    <text evidence="3">The sequence shown here is derived from an EMBL/GenBank/DDBJ whole genome shotgun (WGS) entry which is preliminary data.</text>
</comment>
<sequence>MNKTRIWSGFSLVEMMLLLVITSLMLASGVTVISKKHVKVPKIAMHGAYMCYYKDGKLHQEQYVGSNLTKKIMDEDAGTECRFKPPARASYLYIQATAGGGGGGDAGYHGGNLQVFESATEVMSPFGITQGILDLKGINSGELSSLGGKLYAYANATGDGGGKQLTKPGGDAGDGGDLYYIKQDTTPICLKYREWEYKGNEEIGYSCTKCKSKSYTRYNYRYSAYDDCCQGGYYWTTCSDSYYTGYYGTCKSGYYKSGSYCYRDYSCQKWDSCKSTYTCNQTSGSCYTESKPTSSHSPKYKTMKVSAVDTYTFDYQNKEPNPPKRVYEVNAANGDSTKEKERQVLRDQNDTYSICNYGNPSKFSGVSDGIFGSFFQGFDPVSVSCDTGGIREAFGDDIIPMGGGSAAIAKIVTKMSSEVYSQKILYDGSETNNSAYGTRCFSDAQPGKQPSTNMPTTISDCGKNTQTTIAQGANDPNSYFNDPPQKSLVYDYSVSQSSSYTDTCPTNYDHISKSLTSSPTYSEPVYDRSCCTTWKEHSSGTECLRTYSPSSKYASYYPEKVDGGKGGKGVQCRTNDIGAGLGIKYIGNSDVVPGIRGSDKNCTGAGYKAMYTEAEWKSQPSCYAQNGTDSQGSARVELGGDSCEVNVLPPTKGQGARKKTTGGTIPEAGKSAPVDGVGRAKGTQTGNTKTGTCGENHVGYCLTRKNGGTEENGKYTYKYTWNTNYLQYGEGGKAGGYNVKLIRSVKDGEYIIIPGKGGAGGAEGTGNAGEDGGDTTIQFAPEDGEAAEAVLTVLGGAGGPGGLVTPTEQLPTWYQNGDFIKGQNGTPGEEASMSNIKSNIMNLVLPTGDDNILNQWLLASGAGGDGGGSRNYCWASEWQRWFEGERVKGGIGLYLDATDMETHACRKGTYWSSTPVAQNGISGVVVIRW</sequence>
<dbReference type="EMBL" id="DVJO01000155">
    <property type="protein sequence ID" value="HIS83363.1"/>
    <property type="molecule type" value="Genomic_DNA"/>
</dbReference>
<dbReference type="PROSITE" id="PS00409">
    <property type="entry name" value="PROKAR_NTER_METHYL"/>
    <property type="match status" value="1"/>
</dbReference>
<evidence type="ECO:0000259" key="2">
    <source>
        <dbReference type="Pfam" id="PF21722"/>
    </source>
</evidence>